<keyword evidence="2" id="KW-0677">Repeat</keyword>
<dbReference type="InterPro" id="IPR038081">
    <property type="entry name" value="CalX-like_sf"/>
</dbReference>
<dbReference type="Proteomes" id="UP001174909">
    <property type="component" value="Unassembled WGS sequence"/>
</dbReference>
<keyword evidence="3" id="KW-0106">Calcium</keyword>
<organism evidence="6 7">
    <name type="scientific">Geodia barretti</name>
    <name type="common">Barrett's horny sponge</name>
    <dbReference type="NCBI Taxonomy" id="519541"/>
    <lineage>
        <taxon>Eukaryota</taxon>
        <taxon>Metazoa</taxon>
        <taxon>Porifera</taxon>
        <taxon>Demospongiae</taxon>
        <taxon>Heteroscleromorpha</taxon>
        <taxon>Tetractinellida</taxon>
        <taxon>Astrophorina</taxon>
        <taxon>Geodiidae</taxon>
        <taxon>Geodia</taxon>
    </lineage>
</organism>
<evidence type="ECO:0000259" key="5">
    <source>
        <dbReference type="SMART" id="SM00237"/>
    </source>
</evidence>
<feature type="domain" description="Calx-beta" evidence="5">
    <location>
        <begin position="1595"/>
        <end position="1697"/>
    </location>
</feature>
<evidence type="ECO:0000313" key="6">
    <source>
        <dbReference type="EMBL" id="CAI8036547.1"/>
    </source>
</evidence>
<evidence type="ECO:0000313" key="7">
    <source>
        <dbReference type="Proteomes" id="UP001174909"/>
    </source>
</evidence>
<evidence type="ECO:0000256" key="4">
    <source>
        <dbReference type="ARBA" id="ARBA00023065"/>
    </source>
</evidence>
<dbReference type="Gene3D" id="2.60.40.2030">
    <property type="match status" value="9"/>
</dbReference>
<dbReference type="GO" id="GO:0007154">
    <property type="term" value="P:cell communication"/>
    <property type="evidence" value="ECO:0007669"/>
    <property type="project" value="InterPro"/>
</dbReference>
<sequence>MYVIITLVLPSCYNEAGSLIGYFSARECCVEMEGSRSYRYGDRSFPCIVHGFVKTIYSVVEGETLDIAFGRNAKGITNFPLITIEGRIISEGDEDDYQPVSVTLYRRDQRITLSLTAYNDMIALEDGDKVILRHTSGINNYVNLVEQRGEFISHTTEVAIVDKNNRVEIDLAQSVYTVSEDEAGNQILTLVIKNGLTVQGTIPLRLTAMSLTSPVVNEAHKATPRQDFHVETVDIEIPPGAVGMTNISLNGIIIDDNTVENHIQRFSLMVEVSEDRVFFDSDNSTKKSAQVAIESDDTVSVSLLLSNLVFYESDESPFNICVIVTSEGTDQNCPVEFQVNYTLSFTKYSYTENGDDETIFRDVTVDKCDNMTCVNLKAVFNVQNDEEFNLQLFNVSLLPNAETDIPQSRMIRVFTDVVKFEIRDDDLLQIRLENREHYVFESTSAVNICLVIGGDEDCPINAIYYYRVHTYGGNASAFEDYRPFNSLNVFQVCKERNCFQIDILDSSPLHEDVEYFEFILTIENDVVPFAELVDAQGRVFIIPKPTVNLMAESFTGSEADEKVKVCASLSNYDTRYNISVLINVVPTLWENPQSADYDDFSNETLEMRFNSNEACVDIKLIDDNMVELQYGYFRESFRVTLESPDNNVRLGEVISARVYIIDDDYTRVELDRDLTNFTVREGSSDPARVCASVVDPLDPVCPIQFPAGIVFLSESYSAVPPGDFRAISALRAIKQCDHTVCVDMVYHDDNIVETDEVFQVYITNSPGLDPNIRFDRTRYDITIMDNDVVTIGPDHVNIDVNESVGVVEVCIVAEDGLDEDCPVGFPLNLTLLISEDYTESLVFGECDELYQCLVLSIIDDDRVEEEEQLSIILKNTYERDNVLLRNGTLTVIDDDEAVVGLERLVYSVYEDDEEVEICVTVYSPTTDCPIAFPFEVVFEANPDTAFPGSDYRLVDGFYMFGKCQTRICFLPVDIINNDLMEDTEMFSVTLQLGFSDNINITPNVATVTIMDKDVLIVSFDKAVYDVQETSRNLTVCVEVTSPNVSCPVKTSFSLSFFILGYTAINPEDFVAEFYTAIEFTPCSKRWCAPPITIVNDQQLEQEELFDLILLSDNPELVTPHPSHAIVNIHDDGEMAEVQLQTTAYTVTEVVNDSVSICAVVSRPANGDCPITFECTLNLSVGGDNYPMVLWPCQRQQCVHVPIKNDYQVEMTETLLIRLERSESLDSRILINSSGSLTIYDDPSDNSTVGLESVRYIGLEGEAVEICATVKNPANMDCPIKFEFSLIVSTADDTAVFADDYEEFRSNLTFSTCEMRRCISISTVPDGCIVEELEEFIILLNMVVGEGPLDRIHLEPAEGRVAIVDNDVAYVRFINNTDVVVNEGGGSVLLFLAMTDEDGLMTCSCEFEFSVTVLTRQGTAERDRDYRQIFPMVVFSGELIKPVMVTIIEDETVEELNEDFTVTVARSVGQPANVIPVNIPARITIRDDDNATFGLEKASVSVVEDLTFRVCVVLKSMKENCSVDFPFYLILAVFGVATSEDHDAFTTNITFGECSRRECTYITVFDDMSLERQEPFSLSLLRLPGNDRILLDVVEKVVTIFDTDSITIDFDDPGVVVESYALEVCLIIEGAPTSACPSSVPLRVILQTFDGTALAGSDYERTVNIQIIPECATRICMEISTIDDNTLENIEYFSVLLSHGANIDLDSRINISNPEKQYAIFDIDTAIVSFRSHSHVVAETDEVAQLCVTVRPASGGGGCPVDYSFTVSIIKMDITADAGDYEKSPITVTFPRCGTEQCTDIPIFYSCDMEPDESFRAILQGEHISARIIIDDRDLIVNITDSDALEVKLEHTVYRVEENDSLVEVCATLHPPNYKPAMPFRVHIRTLSNSAGLQEDFTPISTYLRFSSTVTKQCITISISDDTLTEFPEEFFTVALERAENTPDRVLLTCNKADIIIIDNDDATVEFESLTYTVNENAGQVEVCVAVTSQNYNCPVAHDFSLVFGNEEYSAGRRYDYVDEDANGTLQIEACQQRQCFSVGIVDSDQLEEEESFDISLFRNGLHNNIHIGPQSFTTVTIRDDDTVEVGLTQTNYRVEEGGTLTEIVCAKVFGENGECIVHYHSLCIHHQ</sequence>
<keyword evidence="4" id="KW-0406">Ion transport</keyword>
<evidence type="ECO:0000256" key="1">
    <source>
        <dbReference type="ARBA" id="ARBA00022729"/>
    </source>
</evidence>
<dbReference type="InterPro" id="IPR003644">
    <property type="entry name" value="Calx_beta"/>
</dbReference>
<evidence type="ECO:0000256" key="2">
    <source>
        <dbReference type="ARBA" id="ARBA00022737"/>
    </source>
</evidence>
<keyword evidence="7" id="KW-1185">Reference proteome</keyword>
<dbReference type="GO" id="GO:0016020">
    <property type="term" value="C:membrane"/>
    <property type="evidence" value="ECO:0007669"/>
    <property type="project" value="InterPro"/>
</dbReference>
<reference evidence="6" key="1">
    <citation type="submission" date="2023-03" db="EMBL/GenBank/DDBJ databases">
        <authorList>
            <person name="Steffen K."/>
            <person name="Cardenas P."/>
        </authorList>
    </citation>
    <scope>NUCLEOTIDE SEQUENCE</scope>
</reference>
<keyword evidence="4" id="KW-0813">Transport</keyword>
<protein>
    <submittedName>
        <fullName evidence="6">FRAS1-related extracellular matrix protein 2</fullName>
    </submittedName>
</protein>
<dbReference type="EMBL" id="CASHTH010002878">
    <property type="protein sequence ID" value="CAI8036547.1"/>
    <property type="molecule type" value="Genomic_DNA"/>
</dbReference>
<dbReference type="SMART" id="SM00237">
    <property type="entry name" value="Calx_beta"/>
    <property type="match status" value="7"/>
</dbReference>
<comment type="caution">
    <text evidence="6">The sequence shown here is derived from an EMBL/GenBank/DDBJ whole genome shotgun (WGS) entry which is preliminary data.</text>
</comment>
<feature type="domain" description="Calx-beta" evidence="5">
    <location>
        <begin position="1834"/>
        <end position="1936"/>
    </location>
</feature>
<feature type="domain" description="Calx-beta" evidence="5">
    <location>
        <begin position="1952"/>
        <end position="2057"/>
    </location>
</feature>
<dbReference type="PANTHER" id="PTHR11878">
    <property type="entry name" value="SODIUM/CALCIUM EXCHANGER"/>
    <property type="match status" value="1"/>
</dbReference>
<dbReference type="SUPFAM" id="SSF141072">
    <property type="entry name" value="CalX-like"/>
    <property type="match status" value="13"/>
</dbReference>
<evidence type="ECO:0000256" key="3">
    <source>
        <dbReference type="ARBA" id="ARBA00022837"/>
    </source>
</evidence>
<name>A0AA35SWB9_GEOBA</name>
<keyword evidence="1" id="KW-0732">Signal</keyword>
<proteinExistence type="predicted"/>
<feature type="domain" description="Calx-beta" evidence="5">
    <location>
        <begin position="1358"/>
        <end position="1464"/>
    </location>
</feature>
<dbReference type="Pfam" id="PF03160">
    <property type="entry name" value="Calx-beta"/>
    <property type="match status" value="7"/>
</dbReference>
<dbReference type="InterPro" id="IPR051171">
    <property type="entry name" value="CaCA"/>
</dbReference>
<feature type="domain" description="Calx-beta" evidence="5">
    <location>
        <begin position="1715"/>
        <end position="1819"/>
    </location>
</feature>
<dbReference type="PANTHER" id="PTHR11878:SF65">
    <property type="entry name" value="NA_CA-EXCHANGE PROTEIN, ISOFORM G"/>
    <property type="match status" value="1"/>
</dbReference>
<feature type="domain" description="Calx-beta" evidence="5">
    <location>
        <begin position="1237"/>
        <end position="1340"/>
    </location>
</feature>
<accession>A0AA35SWB9</accession>
<dbReference type="GO" id="GO:0030001">
    <property type="term" value="P:metal ion transport"/>
    <property type="evidence" value="ECO:0007669"/>
    <property type="project" value="TreeGrafter"/>
</dbReference>
<feature type="domain" description="Calx-beta" evidence="5">
    <location>
        <begin position="888"/>
        <end position="991"/>
    </location>
</feature>
<gene>
    <name evidence="6" type="ORF">GBAR_LOCUS20478</name>
</gene>